<feature type="domain" description="Lipocalin-like" evidence="1">
    <location>
        <begin position="29"/>
        <end position="145"/>
    </location>
</feature>
<evidence type="ECO:0000313" key="3">
    <source>
        <dbReference type="Proteomes" id="UP000468388"/>
    </source>
</evidence>
<comment type="caution">
    <text evidence="2">The sequence shown here is derived from an EMBL/GenBank/DDBJ whole genome shotgun (WGS) entry which is preliminary data.</text>
</comment>
<reference evidence="2 3" key="1">
    <citation type="submission" date="2019-12" db="EMBL/GenBank/DDBJ databases">
        <title>The draft genomic sequence of strain Chitinophaga oryziterrae JCM 16595.</title>
        <authorList>
            <person name="Zhang X."/>
        </authorList>
    </citation>
    <scope>NUCLEOTIDE SEQUENCE [LARGE SCALE GENOMIC DNA]</scope>
    <source>
        <strain evidence="2 3">JCM 16595</strain>
    </source>
</reference>
<accession>A0A6N8J319</accession>
<dbReference type="Pfam" id="PF13924">
    <property type="entry name" value="Lipocalin_5"/>
    <property type="match status" value="1"/>
</dbReference>
<organism evidence="2 3">
    <name type="scientific">Chitinophaga oryziterrae</name>
    <dbReference type="NCBI Taxonomy" id="1031224"/>
    <lineage>
        <taxon>Bacteria</taxon>
        <taxon>Pseudomonadati</taxon>
        <taxon>Bacteroidota</taxon>
        <taxon>Chitinophagia</taxon>
        <taxon>Chitinophagales</taxon>
        <taxon>Chitinophagaceae</taxon>
        <taxon>Chitinophaga</taxon>
    </lineage>
</organism>
<keyword evidence="3" id="KW-1185">Reference proteome</keyword>
<dbReference type="OrthoDB" id="118834at2"/>
<name>A0A6N8J319_9BACT</name>
<gene>
    <name evidence="2" type="ORF">GO495_00710</name>
</gene>
<protein>
    <submittedName>
        <fullName evidence="2">Lipocalin-like domain protein</fullName>
    </submittedName>
</protein>
<dbReference type="Proteomes" id="UP000468388">
    <property type="component" value="Unassembled WGS sequence"/>
</dbReference>
<dbReference type="RefSeq" id="WP_157297792.1">
    <property type="nucleotide sequence ID" value="NZ_BAAAZB010000005.1"/>
</dbReference>
<dbReference type="InterPro" id="IPR024311">
    <property type="entry name" value="Lipocalin-like"/>
</dbReference>
<evidence type="ECO:0000313" key="2">
    <source>
        <dbReference type="EMBL" id="MVT39088.1"/>
    </source>
</evidence>
<dbReference type="AlphaFoldDB" id="A0A6N8J319"/>
<evidence type="ECO:0000259" key="1">
    <source>
        <dbReference type="Pfam" id="PF13924"/>
    </source>
</evidence>
<sequence length="163" mass="18061">MKKIIKNYLLAGITAIMTIPALGQSNQLIGSWRLIAADKILPDGRQVPDMGTNPGGIAIFTKDGRYVVEIFRGDRMKFATGDRSKGTPEEYRNAVLGNSCHFGTYAVNVDKGSITFNIDHASYPNWDQTSRMSPFTLKGDTLRWQVPPRPDGVTPVSIFTRIQ</sequence>
<proteinExistence type="predicted"/>
<dbReference type="EMBL" id="WRXO01000001">
    <property type="protein sequence ID" value="MVT39088.1"/>
    <property type="molecule type" value="Genomic_DNA"/>
</dbReference>